<accession>A0AA97ARX0</accession>
<dbReference type="EMBL" id="CP053586">
    <property type="protein sequence ID" value="WNZ26043.1"/>
    <property type="molecule type" value="Genomic_DNA"/>
</dbReference>
<name>A0AA97ARX0_9CYAN</name>
<feature type="transmembrane region" description="Helical" evidence="1">
    <location>
        <begin position="53"/>
        <end position="73"/>
    </location>
</feature>
<dbReference type="RefSeq" id="WP_316432236.1">
    <property type="nucleotide sequence ID" value="NZ_CP053586.1"/>
</dbReference>
<feature type="transmembrane region" description="Helical" evidence="1">
    <location>
        <begin position="120"/>
        <end position="140"/>
    </location>
</feature>
<feature type="transmembrane region" description="Helical" evidence="1">
    <location>
        <begin position="94"/>
        <end position="114"/>
    </location>
</feature>
<feature type="transmembrane region" description="Helical" evidence="1">
    <location>
        <begin position="152"/>
        <end position="172"/>
    </location>
</feature>
<evidence type="ECO:0000313" key="2">
    <source>
        <dbReference type="EMBL" id="WNZ26043.1"/>
    </source>
</evidence>
<sequence>MSKPFAPPKIAPEAAATVKFWQQVRLRLSLILGTGVFVGIGIAADVAAADAVWALTFAAVVALGNSWVEVANVTPPEIPSHQTWLQFAAQSTLFLAKLTSGAAAALGVAGYLLSGLYHPAPIWLVPIALLVIVGLTRLSWRGRSLARLRRVTVMIAAVSLLGLIGAGLLKISQTSSAEAVLLAQANDRATPIALLQATTLMTAAYAGFESLAPQPNFRSARQLLSAIGLAIGLAWSLYLAVAIVGIQTVGAGVLGSSVTASAAPLVMVMRSLALPGGVYLITLGAVAAMSGMILSLLPQLTERLQHLNQAVSPPEAWPNQEAETLSPQLALGLVSLILSCILWVGDVQTIWSFSAFAFLLHYALMHWAALRQASAPRVCPRWLNGLGLVVCVGLAFWVEWSVWLVSLGLVALGLVWRGMMLWTDEQG</sequence>
<feature type="transmembrane region" description="Helical" evidence="1">
    <location>
        <begin position="192"/>
        <end position="211"/>
    </location>
</feature>
<reference evidence="2" key="1">
    <citation type="submission" date="2020-05" db="EMBL/GenBank/DDBJ databases">
        <authorList>
            <person name="Zhu T."/>
            <person name="Keshari N."/>
            <person name="Lu X."/>
        </authorList>
    </citation>
    <scope>NUCLEOTIDE SEQUENCE</scope>
    <source>
        <strain evidence="2">NK1-12</strain>
    </source>
</reference>
<feature type="transmembrane region" description="Helical" evidence="1">
    <location>
        <begin position="28"/>
        <end position="47"/>
    </location>
</feature>
<keyword evidence="1" id="KW-1133">Transmembrane helix</keyword>
<organism evidence="2">
    <name type="scientific">Leptolyngbya sp. NK1-12</name>
    <dbReference type="NCBI Taxonomy" id="2547451"/>
    <lineage>
        <taxon>Bacteria</taxon>
        <taxon>Bacillati</taxon>
        <taxon>Cyanobacteriota</taxon>
        <taxon>Cyanophyceae</taxon>
        <taxon>Leptolyngbyales</taxon>
        <taxon>Leptolyngbyaceae</taxon>
        <taxon>Leptolyngbya group</taxon>
        <taxon>Leptolyngbya</taxon>
    </lineage>
</organism>
<feature type="transmembrane region" description="Helical" evidence="1">
    <location>
        <begin position="223"/>
        <end position="246"/>
    </location>
</feature>
<feature type="transmembrane region" description="Helical" evidence="1">
    <location>
        <begin position="382"/>
        <end position="398"/>
    </location>
</feature>
<evidence type="ECO:0008006" key="3">
    <source>
        <dbReference type="Google" id="ProtNLM"/>
    </source>
</evidence>
<dbReference type="Gene3D" id="1.20.1740.10">
    <property type="entry name" value="Amino acid/polyamine transporter I"/>
    <property type="match status" value="1"/>
</dbReference>
<gene>
    <name evidence="2" type="ORF">HJG54_26600</name>
</gene>
<feature type="transmembrane region" description="Helical" evidence="1">
    <location>
        <begin position="350"/>
        <end position="370"/>
    </location>
</feature>
<proteinExistence type="predicted"/>
<protein>
    <recommendedName>
        <fullName evidence="3">Amino acid permease</fullName>
    </recommendedName>
</protein>
<dbReference type="AlphaFoldDB" id="A0AA97ARX0"/>
<evidence type="ECO:0000256" key="1">
    <source>
        <dbReference type="SAM" id="Phobius"/>
    </source>
</evidence>
<keyword evidence="1" id="KW-0472">Membrane</keyword>
<keyword evidence="1" id="KW-0812">Transmembrane</keyword>
<feature type="transmembrane region" description="Helical" evidence="1">
    <location>
        <begin position="277"/>
        <end position="297"/>
    </location>
</feature>